<dbReference type="PANTHER" id="PTHR30514:SF18">
    <property type="entry name" value="RPIR-FAMILY TRANSCRIPTIONAL REGULATOR"/>
    <property type="match status" value="1"/>
</dbReference>
<dbReference type="InterPro" id="IPR001347">
    <property type="entry name" value="SIS_dom"/>
</dbReference>
<dbReference type="SUPFAM" id="SSF53697">
    <property type="entry name" value="SIS domain"/>
    <property type="match status" value="1"/>
</dbReference>
<dbReference type="InterPro" id="IPR036388">
    <property type="entry name" value="WH-like_DNA-bd_sf"/>
</dbReference>
<name>A0A0R2FV13_9LACO</name>
<dbReference type="InterPro" id="IPR009057">
    <property type="entry name" value="Homeodomain-like_sf"/>
</dbReference>
<dbReference type="InterPro" id="IPR047640">
    <property type="entry name" value="RpiR-like"/>
</dbReference>
<dbReference type="OrthoDB" id="1648815at2"/>
<evidence type="ECO:0000256" key="2">
    <source>
        <dbReference type="ARBA" id="ARBA00023125"/>
    </source>
</evidence>
<dbReference type="Gene3D" id="1.10.10.10">
    <property type="entry name" value="Winged helix-like DNA-binding domain superfamily/Winged helix DNA-binding domain"/>
    <property type="match status" value="1"/>
</dbReference>
<dbReference type="Proteomes" id="UP000051727">
    <property type="component" value="Unassembled WGS sequence"/>
</dbReference>
<dbReference type="GO" id="GO:0003677">
    <property type="term" value="F:DNA binding"/>
    <property type="evidence" value="ECO:0007669"/>
    <property type="project" value="UniProtKB-KW"/>
</dbReference>
<dbReference type="Pfam" id="PF01380">
    <property type="entry name" value="SIS"/>
    <property type="match status" value="1"/>
</dbReference>
<dbReference type="SUPFAM" id="SSF46689">
    <property type="entry name" value="Homeodomain-like"/>
    <property type="match status" value="1"/>
</dbReference>
<dbReference type="RefSeq" id="WP_056991433.1">
    <property type="nucleotide sequence ID" value="NZ_JBDNJW010000019.1"/>
</dbReference>
<dbReference type="AlphaFoldDB" id="A0A0R2FV13"/>
<dbReference type="GO" id="GO:0003700">
    <property type="term" value="F:DNA-binding transcription factor activity"/>
    <property type="evidence" value="ECO:0007669"/>
    <property type="project" value="InterPro"/>
</dbReference>
<dbReference type="Pfam" id="PF01418">
    <property type="entry name" value="HTH_6"/>
    <property type="match status" value="1"/>
</dbReference>
<dbReference type="EMBL" id="JQAR01000013">
    <property type="protein sequence ID" value="KRN29084.1"/>
    <property type="molecule type" value="Genomic_DNA"/>
</dbReference>
<proteinExistence type="predicted"/>
<organism evidence="5 6">
    <name type="scientific">Liquorilactobacillus mali</name>
    <dbReference type="NCBI Taxonomy" id="1618"/>
    <lineage>
        <taxon>Bacteria</taxon>
        <taxon>Bacillati</taxon>
        <taxon>Bacillota</taxon>
        <taxon>Bacilli</taxon>
        <taxon>Lactobacillales</taxon>
        <taxon>Lactobacillaceae</taxon>
        <taxon>Liquorilactobacillus</taxon>
    </lineage>
</organism>
<accession>A0A0R2FV13</accession>
<keyword evidence="1" id="KW-0805">Transcription regulation</keyword>
<dbReference type="GO" id="GO:0097367">
    <property type="term" value="F:carbohydrate derivative binding"/>
    <property type="evidence" value="ECO:0007669"/>
    <property type="project" value="InterPro"/>
</dbReference>
<gene>
    <name evidence="5" type="ORF">IV36_GL000400</name>
</gene>
<dbReference type="STRING" id="1618.IV36_GL000400"/>
<keyword evidence="3" id="KW-0804">Transcription</keyword>
<dbReference type="PANTHER" id="PTHR30514">
    <property type="entry name" value="GLUCOKINASE"/>
    <property type="match status" value="1"/>
</dbReference>
<dbReference type="PROSITE" id="PS51071">
    <property type="entry name" value="HTH_RPIR"/>
    <property type="match status" value="1"/>
</dbReference>
<evidence type="ECO:0000313" key="5">
    <source>
        <dbReference type="EMBL" id="KRN29084.1"/>
    </source>
</evidence>
<evidence type="ECO:0000256" key="3">
    <source>
        <dbReference type="ARBA" id="ARBA00023163"/>
    </source>
</evidence>
<feature type="domain" description="HTH rpiR-type" evidence="4">
    <location>
        <begin position="15"/>
        <end position="91"/>
    </location>
</feature>
<keyword evidence="2" id="KW-0238">DNA-binding</keyword>
<evidence type="ECO:0000313" key="6">
    <source>
        <dbReference type="Proteomes" id="UP000051727"/>
    </source>
</evidence>
<reference evidence="5 6" key="1">
    <citation type="journal article" date="2015" name="Genome Announc.">
        <title>Expanding the biotechnology potential of lactobacilli through comparative genomics of 213 strains and associated genera.</title>
        <authorList>
            <person name="Sun Z."/>
            <person name="Harris H.M."/>
            <person name="McCann A."/>
            <person name="Guo C."/>
            <person name="Argimon S."/>
            <person name="Zhang W."/>
            <person name="Yang X."/>
            <person name="Jeffery I.B."/>
            <person name="Cooney J.C."/>
            <person name="Kagawa T.F."/>
            <person name="Liu W."/>
            <person name="Song Y."/>
            <person name="Salvetti E."/>
            <person name="Wrobel A."/>
            <person name="Rasinkangas P."/>
            <person name="Parkhill J."/>
            <person name="Rea M.C."/>
            <person name="O'Sullivan O."/>
            <person name="Ritari J."/>
            <person name="Douillard F.P."/>
            <person name="Paul Ross R."/>
            <person name="Yang R."/>
            <person name="Briner A.E."/>
            <person name="Felis G.E."/>
            <person name="de Vos W.M."/>
            <person name="Barrangou R."/>
            <person name="Klaenhammer T.R."/>
            <person name="Caufield P.W."/>
            <person name="Cui Y."/>
            <person name="Zhang H."/>
            <person name="O'Toole P.W."/>
        </authorList>
    </citation>
    <scope>NUCLEOTIDE SEQUENCE [LARGE SCALE GENOMIC DNA]</scope>
    <source>
        <strain evidence="5 6">ATCC 27304</strain>
    </source>
</reference>
<dbReference type="GO" id="GO:1901135">
    <property type="term" value="P:carbohydrate derivative metabolic process"/>
    <property type="evidence" value="ECO:0007669"/>
    <property type="project" value="InterPro"/>
</dbReference>
<dbReference type="InterPro" id="IPR035472">
    <property type="entry name" value="RpiR-like_SIS"/>
</dbReference>
<evidence type="ECO:0000259" key="4">
    <source>
        <dbReference type="PROSITE" id="PS51071"/>
    </source>
</evidence>
<dbReference type="InterPro" id="IPR046348">
    <property type="entry name" value="SIS_dom_sf"/>
</dbReference>
<sequence>MVNLSDIRIKEIKNKEELLERLMVVGKTSAVNKKIAMYVEKNYNAIVFMTADKISQEIGVSQGSISRFCVKMQYRGYNDFLRYLQKIISSEMTTSKRFSMLDKEDDNDKNLNILNQEVNNLQELQELAQTPEYAKAVNLIAKSKKVFLISNRMSATILPYMNYILSRLRPDVFELRYGSPEWENIDLTSPEGIVVFTTVFPRYSRTLLEKNKRLKERGFKIVALTDSRLSPIIACSDVSLITPITVSSVFDVYSTPLLLINLLMRDVSKKIPNIDKRLDEIERINETNNSFFLH</sequence>
<dbReference type="Gene3D" id="3.40.50.10490">
    <property type="entry name" value="Glucose-6-phosphate isomerase like protein, domain 1"/>
    <property type="match status" value="1"/>
</dbReference>
<protein>
    <submittedName>
        <fullName evidence="5">RpiR family transcriptional regulator</fullName>
    </submittedName>
</protein>
<dbReference type="InterPro" id="IPR000281">
    <property type="entry name" value="HTH_RpiR"/>
</dbReference>
<dbReference type="PATRIC" id="fig|1618.3.peg.400"/>
<evidence type="ECO:0000256" key="1">
    <source>
        <dbReference type="ARBA" id="ARBA00023015"/>
    </source>
</evidence>
<comment type="caution">
    <text evidence="5">The sequence shown here is derived from an EMBL/GenBank/DDBJ whole genome shotgun (WGS) entry which is preliminary data.</text>
</comment>
<dbReference type="CDD" id="cd05013">
    <property type="entry name" value="SIS_RpiR"/>
    <property type="match status" value="1"/>
</dbReference>